<comment type="caution">
    <text evidence="2">The sequence shown here is derived from an EMBL/GenBank/DDBJ whole genome shotgun (WGS) entry which is preliminary data.</text>
</comment>
<reference evidence="2 3" key="1">
    <citation type="submission" date="2024-10" db="EMBL/GenBank/DDBJ databases">
        <title>The Natural Products Discovery Center: Release of the First 8490 Sequenced Strains for Exploring Actinobacteria Biosynthetic Diversity.</title>
        <authorList>
            <person name="Kalkreuter E."/>
            <person name="Kautsar S.A."/>
            <person name="Yang D."/>
            <person name="Bader C.D."/>
            <person name="Teijaro C.N."/>
            <person name="Fluegel L."/>
            <person name="Davis C.M."/>
            <person name="Simpson J.R."/>
            <person name="Lauterbach L."/>
            <person name="Steele A.D."/>
            <person name="Gui C."/>
            <person name="Meng S."/>
            <person name="Li G."/>
            <person name="Viehrig K."/>
            <person name="Ye F."/>
            <person name="Su P."/>
            <person name="Kiefer A.F."/>
            <person name="Nichols A."/>
            <person name="Cepeda A.J."/>
            <person name="Yan W."/>
            <person name="Fan B."/>
            <person name="Jiang Y."/>
            <person name="Adhikari A."/>
            <person name="Zheng C.-J."/>
            <person name="Schuster L."/>
            <person name="Cowan T.M."/>
            <person name="Smanski M.J."/>
            <person name="Chevrette M.G."/>
            <person name="De Carvalho L.P.S."/>
            <person name="Shen B."/>
        </authorList>
    </citation>
    <scope>NUCLEOTIDE SEQUENCE [LARGE SCALE GENOMIC DNA]</scope>
    <source>
        <strain evidence="2 3">NPDC077409</strain>
    </source>
</reference>
<dbReference type="RefSeq" id="WP_399846306.1">
    <property type="nucleotide sequence ID" value="NZ_JBITWC010000038.1"/>
</dbReference>
<proteinExistence type="predicted"/>
<protein>
    <recommendedName>
        <fullName evidence="4">ATP synthase F0 subunit 8</fullName>
    </recommendedName>
</protein>
<keyword evidence="1" id="KW-0472">Membrane</keyword>
<evidence type="ECO:0000313" key="2">
    <source>
        <dbReference type="EMBL" id="MFI8751776.1"/>
    </source>
</evidence>
<organism evidence="2 3">
    <name type="scientific">Vreelandella lionensis</name>
    <dbReference type="NCBI Taxonomy" id="1144478"/>
    <lineage>
        <taxon>Bacteria</taxon>
        <taxon>Pseudomonadati</taxon>
        <taxon>Pseudomonadota</taxon>
        <taxon>Gammaproteobacteria</taxon>
        <taxon>Oceanospirillales</taxon>
        <taxon>Halomonadaceae</taxon>
        <taxon>Vreelandella</taxon>
    </lineage>
</organism>
<evidence type="ECO:0000313" key="3">
    <source>
        <dbReference type="Proteomes" id="UP001614338"/>
    </source>
</evidence>
<sequence length="44" mass="5326">MEEAREAFQQMLKMAILFGGMAIFYIWLEGKFLKKMKNKRRGRK</sequence>
<keyword evidence="3" id="KW-1185">Reference proteome</keyword>
<dbReference type="EMBL" id="JBITWC010000038">
    <property type="protein sequence ID" value="MFI8751776.1"/>
    <property type="molecule type" value="Genomic_DNA"/>
</dbReference>
<name>A0ABW8BX27_9GAMM</name>
<evidence type="ECO:0000256" key="1">
    <source>
        <dbReference type="SAM" id="Phobius"/>
    </source>
</evidence>
<feature type="transmembrane region" description="Helical" evidence="1">
    <location>
        <begin position="12"/>
        <end position="33"/>
    </location>
</feature>
<evidence type="ECO:0008006" key="4">
    <source>
        <dbReference type="Google" id="ProtNLM"/>
    </source>
</evidence>
<dbReference type="Proteomes" id="UP001614338">
    <property type="component" value="Unassembled WGS sequence"/>
</dbReference>
<accession>A0ABW8BX27</accession>
<gene>
    <name evidence="2" type="ORF">ACIGG6_17470</name>
</gene>
<keyword evidence="1" id="KW-0812">Transmembrane</keyword>
<keyword evidence="1" id="KW-1133">Transmembrane helix</keyword>